<dbReference type="Gene3D" id="2.60.120.1620">
    <property type="match status" value="1"/>
</dbReference>
<name>A0A4Z0V6W2_9BACT</name>
<dbReference type="EMBL" id="SJSA01000001">
    <property type="protein sequence ID" value="TGG39503.1"/>
    <property type="molecule type" value="Genomic_DNA"/>
</dbReference>
<evidence type="ECO:0000259" key="2">
    <source>
        <dbReference type="Pfam" id="PF17829"/>
    </source>
</evidence>
<dbReference type="Gene3D" id="3.20.20.520">
    <property type="entry name" value="Glycosyl hydrolase family 115"/>
    <property type="match status" value="1"/>
</dbReference>
<dbReference type="PANTHER" id="PTHR37842:SF2">
    <property type="entry name" value="GYLCOSYL HYDROLASE 115 C-TERMINAL DOMAIN-CONTAINING PROTEIN"/>
    <property type="match status" value="1"/>
</dbReference>
<dbReference type="PANTHER" id="PTHR37842">
    <property type="match status" value="1"/>
</dbReference>
<dbReference type="GO" id="GO:0016787">
    <property type="term" value="F:hydrolase activity"/>
    <property type="evidence" value="ECO:0007669"/>
    <property type="project" value="UniProtKB-KW"/>
</dbReference>
<feature type="domain" description="Gylcosyl hydrolase 115 C-terminal" evidence="2">
    <location>
        <begin position="754"/>
        <end position="861"/>
    </location>
</feature>
<evidence type="ECO:0000256" key="1">
    <source>
        <dbReference type="ARBA" id="ARBA00022801"/>
    </source>
</evidence>
<dbReference type="InterPro" id="IPR042301">
    <property type="entry name" value="GH115_sf"/>
</dbReference>
<evidence type="ECO:0000313" key="4">
    <source>
        <dbReference type="Proteomes" id="UP000297635"/>
    </source>
</evidence>
<dbReference type="AlphaFoldDB" id="A0A4Z0V6W2"/>
<comment type="caution">
    <text evidence="3">The sequence shown here is derived from an EMBL/GenBank/DDBJ whole genome shotgun (WGS) entry which is preliminary data.</text>
</comment>
<dbReference type="Gene3D" id="1.20.58.2150">
    <property type="match status" value="1"/>
</dbReference>
<dbReference type="GeneID" id="82148513"/>
<reference evidence="3 4" key="1">
    <citation type="submission" date="2019-02" db="EMBL/GenBank/DDBJ databases">
        <title>Isolation and identification of novel species under the genus Muribaculum.</title>
        <authorList>
            <person name="Miyake S."/>
            <person name="Ding Y."/>
            <person name="Low A."/>
            <person name="Soh M."/>
            <person name="Seedorf H."/>
        </authorList>
    </citation>
    <scope>NUCLEOTIDE SEQUENCE [LARGE SCALE GENOMIC DNA]</scope>
    <source>
        <strain evidence="3 4">TLL-A3</strain>
    </source>
</reference>
<dbReference type="Pfam" id="PF15979">
    <property type="entry name" value="Glyco_hydro_115"/>
    <property type="match status" value="1"/>
</dbReference>
<dbReference type="Proteomes" id="UP000297635">
    <property type="component" value="Unassembled WGS sequence"/>
</dbReference>
<keyword evidence="1" id="KW-0378">Hydrolase</keyword>
<protein>
    <recommendedName>
        <fullName evidence="2">Gylcosyl hydrolase 115 C-terminal domain-containing protein</fullName>
    </recommendedName>
</protein>
<sequence>MYRCKGIVAGILSVFMAVVSVGDSFARSQGSLLEVCFGDVAEPEKAGVKPFDPAGCDVLIDEGDSPVVKKVAGMFAADVSRVTGVETGVVYAPGRNSKAVIIGTIGQSCYIDALVRKGVLDVSPITGEWERYRIINIENPLPGISDALVIAGSDRRGAAYGSFSVSESMGVSPWEWWADVPVKRRDNVRIYADYLSEAPSVKYRGIFINDEDWGLLPWAAGNYEKVLGDIGPRTYERVCELLLRLKGNMLAPAMHACTGAFYSHPESKAVVDSCGIIITTSHCEPMLFNNAAKSEWDTGRDGEWNYVTNKAVIYSKMDARVKESASYENIYTMAMRGVHDEGMRGDLSMERRIEVLGEVIKDQRGILEKRLGRSASEVPQIFVPYKETLDVYEAGLDIPDDITLVWPDDNYGYWKHLNDSVERSRRGGSGVYYHTSYLGTPHDYLWLCTTPPVLMYEELKKAYDYGADRYWLLNVGDIKPMEMAIQTFFEMAWDVEAFDIRSVNAHQPSMLAGIFGDELLPRFQRLLDEYYRLAWSRKPEYMGWEYEWDTPHLEQLGPTDFSFDNYNDARGRLDDYRNMSDEISMIMSELPDSLKAPLFEMIGYPVMAAYQMNRKFLMAQLNAEYRDKGDYARANWAGEQSRMAYDSINALNNRYNSLLGGKWSGMMSVPPGFVAKYQNMPDIVITDNVASVKADIEPESEQRSMEGCCVVDIASPVYKSERINVIDGLGFDWSVVQLGEDSPGADPSGAVAVYELPEISCDTIEVTVYALPLFPLNDGCDTRYGVSVDSEDMITVSYHPVEWSSEWKANVLRNSTVNKFRFKIDPRKKTHTLKLHAIDAGQMIQRVVVDWGGLRDSYVGPSVNL</sequence>
<dbReference type="SUPFAM" id="SSF55545">
    <property type="entry name" value="beta-N-acetylhexosaminidase-like domain"/>
    <property type="match status" value="1"/>
</dbReference>
<dbReference type="InterPro" id="IPR031924">
    <property type="entry name" value="GH115"/>
</dbReference>
<keyword evidence="4" id="KW-1185">Reference proteome</keyword>
<gene>
    <name evidence="3" type="ORF">EZ315_01835</name>
</gene>
<organism evidence="3 4">
    <name type="scientific">Duncaniella freteri</name>
    <dbReference type="NCBI Taxonomy" id="2530391"/>
    <lineage>
        <taxon>Bacteria</taxon>
        <taxon>Pseudomonadati</taxon>
        <taxon>Bacteroidota</taxon>
        <taxon>Bacteroidia</taxon>
        <taxon>Bacteroidales</taxon>
        <taxon>Muribaculaceae</taxon>
        <taxon>Duncaniella</taxon>
    </lineage>
</organism>
<dbReference type="Gene3D" id="3.30.379.10">
    <property type="entry name" value="Chitobiase/beta-hexosaminidase domain 2-like"/>
    <property type="match status" value="1"/>
</dbReference>
<dbReference type="InterPro" id="IPR029018">
    <property type="entry name" value="Hex-like_dom2"/>
</dbReference>
<dbReference type="GO" id="GO:0005975">
    <property type="term" value="P:carbohydrate metabolic process"/>
    <property type="evidence" value="ECO:0007669"/>
    <property type="project" value="UniProtKB-ARBA"/>
</dbReference>
<dbReference type="InterPro" id="IPR041437">
    <property type="entry name" value="GH115_C"/>
</dbReference>
<evidence type="ECO:0000313" key="3">
    <source>
        <dbReference type="EMBL" id="TGG39503.1"/>
    </source>
</evidence>
<accession>A0A4Z0V6W2</accession>
<proteinExistence type="predicted"/>
<dbReference type="Pfam" id="PF17829">
    <property type="entry name" value="GH115_C"/>
    <property type="match status" value="1"/>
</dbReference>
<dbReference type="RefSeq" id="WP_135470103.1">
    <property type="nucleotide sequence ID" value="NZ_CASMPH010000044.1"/>
</dbReference>